<evidence type="ECO:0000256" key="7">
    <source>
        <dbReference type="PIRSR" id="PIRSR639901-1"/>
    </source>
</evidence>
<dbReference type="InterPro" id="IPR039901">
    <property type="entry name" value="Kdotransferase"/>
</dbReference>
<dbReference type="Gene3D" id="3.40.50.11720">
    <property type="entry name" value="3-Deoxy-D-manno-octulosonic-acid transferase, N-terminal domain"/>
    <property type="match status" value="1"/>
</dbReference>
<dbReference type="PANTHER" id="PTHR42755:SF1">
    <property type="entry name" value="3-DEOXY-D-MANNO-OCTULOSONIC ACID TRANSFERASE, MITOCHONDRIAL-RELATED"/>
    <property type="match status" value="1"/>
</dbReference>
<comment type="catalytic activity">
    <reaction evidence="6 8">
        <text>lipid IVA (E. coli) + CMP-3-deoxy-beta-D-manno-octulosonate = alpha-Kdo-(2-&gt;6)-lipid IVA (E. coli) + CMP + H(+)</text>
        <dbReference type="Rhea" id="RHEA:28066"/>
        <dbReference type="ChEBI" id="CHEBI:15378"/>
        <dbReference type="ChEBI" id="CHEBI:58603"/>
        <dbReference type="ChEBI" id="CHEBI:60364"/>
        <dbReference type="ChEBI" id="CHEBI:60377"/>
        <dbReference type="ChEBI" id="CHEBI:85987"/>
        <dbReference type="EC" id="2.4.99.12"/>
    </reaction>
</comment>
<dbReference type="UniPathway" id="UPA00958"/>
<organism evidence="10 11">
    <name type="scientific">Psychroflexus aurantiacus</name>
    <dbReference type="NCBI Taxonomy" id="2709310"/>
    <lineage>
        <taxon>Bacteria</taxon>
        <taxon>Pseudomonadati</taxon>
        <taxon>Bacteroidota</taxon>
        <taxon>Flavobacteriia</taxon>
        <taxon>Flavobacteriales</taxon>
        <taxon>Flavobacteriaceae</taxon>
        <taxon>Psychroflexus</taxon>
    </lineage>
</organism>
<proteinExistence type="inferred from homology"/>
<evidence type="ECO:0000256" key="8">
    <source>
        <dbReference type="RuleBase" id="RU365103"/>
    </source>
</evidence>
<evidence type="ECO:0000256" key="3">
    <source>
        <dbReference type="ARBA" id="ARBA00019077"/>
    </source>
</evidence>
<evidence type="ECO:0000256" key="6">
    <source>
        <dbReference type="ARBA" id="ARBA00049183"/>
    </source>
</evidence>
<evidence type="ECO:0000256" key="4">
    <source>
        <dbReference type="ARBA" id="ARBA00022679"/>
    </source>
</evidence>
<comment type="subcellular location">
    <subcellularLocation>
        <location evidence="8">Cell membrane</location>
    </subcellularLocation>
</comment>
<dbReference type="InterPro" id="IPR007507">
    <property type="entry name" value="Glycos_transf_N"/>
</dbReference>
<dbReference type="EMBL" id="JAAIKD010000002">
    <property type="protein sequence ID" value="NEV93546.1"/>
    <property type="molecule type" value="Genomic_DNA"/>
</dbReference>
<protein>
    <recommendedName>
        <fullName evidence="3 8">3-deoxy-D-manno-octulosonic acid transferase</fullName>
        <shortName evidence="8">Kdo transferase</shortName>
        <ecNumber evidence="2 8">2.4.99.12</ecNumber>
    </recommendedName>
    <alternativeName>
        <fullName evidence="5 8">Lipid IV(A) 3-deoxy-D-manno-octulosonic acid transferase</fullName>
    </alternativeName>
</protein>
<feature type="domain" description="3-deoxy-D-manno-octulosonic-acid transferase N-terminal" evidence="9">
    <location>
        <begin position="11"/>
        <end position="181"/>
    </location>
</feature>
<keyword evidence="11" id="KW-1185">Reference proteome</keyword>
<gene>
    <name evidence="10" type="ORF">G3567_05190</name>
</gene>
<reference evidence="10 11" key="1">
    <citation type="submission" date="2020-02" db="EMBL/GenBank/DDBJ databases">
        <title>Flavobacteriaceae Psychroflexus bacterium YR1-1, complete genome.</title>
        <authorList>
            <person name="Li Y."/>
            <person name="Wu S."/>
        </authorList>
    </citation>
    <scope>NUCLEOTIDE SEQUENCE [LARGE SCALE GENOMIC DNA]</scope>
    <source>
        <strain evidence="10 11">YR1-1</strain>
    </source>
</reference>
<dbReference type="InterPro" id="IPR038107">
    <property type="entry name" value="Glycos_transf_N_sf"/>
</dbReference>
<dbReference type="GO" id="GO:0005886">
    <property type="term" value="C:plasma membrane"/>
    <property type="evidence" value="ECO:0007669"/>
    <property type="project" value="UniProtKB-SubCell"/>
</dbReference>
<evidence type="ECO:0000259" key="9">
    <source>
        <dbReference type="Pfam" id="PF04413"/>
    </source>
</evidence>
<comment type="similarity">
    <text evidence="8">Belongs to the glycosyltransferase group 1 family.</text>
</comment>
<keyword evidence="8" id="KW-0472">Membrane</keyword>
<comment type="caution">
    <text evidence="10">The sequence shown here is derived from an EMBL/GenBank/DDBJ whole genome shotgun (WGS) entry which is preliminary data.</text>
</comment>
<keyword evidence="8" id="KW-1003">Cell membrane</keyword>
<dbReference type="SUPFAM" id="SSF53756">
    <property type="entry name" value="UDP-Glycosyltransferase/glycogen phosphorylase"/>
    <property type="match status" value="1"/>
</dbReference>
<name>A0A6B3QZ86_9FLAO</name>
<evidence type="ECO:0000256" key="2">
    <source>
        <dbReference type="ARBA" id="ARBA00012621"/>
    </source>
</evidence>
<dbReference type="Gene3D" id="3.40.50.2000">
    <property type="entry name" value="Glycogen Phosphorylase B"/>
    <property type="match status" value="1"/>
</dbReference>
<dbReference type="GO" id="GO:0009245">
    <property type="term" value="P:lipid A biosynthetic process"/>
    <property type="evidence" value="ECO:0007669"/>
    <property type="project" value="TreeGrafter"/>
</dbReference>
<feature type="active site" description="Proton acceptor" evidence="7">
    <location>
        <position position="35"/>
    </location>
</feature>
<dbReference type="GO" id="GO:0043842">
    <property type="term" value="F:Kdo transferase activity"/>
    <property type="evidence" value="ECO:0007669"/>
    <property type="project" value="UniProtKB-EC"/>
</dbReference>
<dbReference type="Proteomes" id="UP000478505">
    <property type="component" value="Unassembled WGS sequence"/>
</dbReference>
<comment type="pathway">
    <text evidence="1 8">Bacterial outer membrane biogenesis; LPS core biosynthesis.</text>
</comment>
<accession>A0A6B3QZ86</accession>
<sequence length="386" mass="43779">MRLFVEGRTNWKTKLQAQVSVHDKVIWFHAASLGEYEQAVPVIDALKQTHPDYKIAVSFFSPSGYEVKKKDSKLDIATYLPLDTQKNAREFLDILKPEVAFFIKYEIWPNLMEVLSNRRIKSYLISGLFRPEQLYFRPMGKFMTEALSRFDHLFVQNEESLNLLKKHGFDQASISGDTRYDRVTAQLGMDNQLSFMEYFTASGELTVVFGSTWPEDLSIALDAINKAPEGIRIVIAPHQINATQIQKLKKNIRKNLICYSEMQSQDLQDYEVLIVDTIGLLTKIYSYANIAYVGGGMGSSGLHNILEPAAFGVPILIGKHYEKFPEAKMLRRLGGVFSVASKNEFDEVFNKLITDQTLREKSGQICGHFVNSEAGATQKIMSTISF</sequence>
<evidence type="ECO:0000313" key="11">
    <source>
        <dbReference type="Proteomes" id="UP000478505"/>
    </source>
</evidence>
<dbReference type="GO" id="GO:0009244">
    <property type="term" value="P:lipopolysaccharide core region biosynthetic process"/>
    <property type="evidence" value="ECO:0007669"/>
    <property type="project" value="UniProtKB-UniRule"/>
</dbReference>
<keyword evidence="4 8" id="KW-0808">Transferase</keyword>
<keyword evidence="8" id="KW-0448">Lipopolysaccharide biosynthesis</keyword>
<dbReference type="AlphaFoldDB" id="A0A6B3QZ86"/>
<dbReference type="Pfam" id="PF04413">
    <property type="entry name" value="Glycos_transf_N"/>
    <property type="match status" value="1"/>
</dbReference>
<evidence type="ECO:0000256" key="1">
    <source>
        <dbReference type="ARBA" id="ARBA00004713"/>
    </source>
</evidence>
<dbReference type="PANTHER" id="PTHR42755">
    <property type="entry name" value="3-DEOXY-MANNO-OCTULOSONATE CYTIDYLYLTRANSFERASE"/>
    <property type="match status" value="1"/>
</dbReference>
<dbReference type="EC" id="2.4.99.12" evidence="2 8"/>
<comment type="function">
    <text evidence="8">Involved in lipopolysaccharide (LPS) biosynthesis. Catalyzes the transfer of 3-deoxy-D-manno-octulosonate (Kdo) residue(s) from CMP-Kdo to lipid IV(A), the tetraacyldisaccharide-1,4'-bisphosphate precursor of lipid A.</text>
</comment>
<evidence type="ECO:0000313" key="10">
    <source>
        <dbReference type="EMBL" id="NEV93546.1"/>
    </source>
</evidence>
<evidence type="ECO:0000256" key="5">
    <source>
        <dbReference type="ARBA" id="ARBA00031445"/>
    </source>
</evidence>